<dbReference type="SUPFAM" id="SSF52317">
    <property type="entry name" value="Class I glutamine amidotransferase-like"/>
    <property type="match status" value="1"/>
</dbReference>
<dbReference type="InterPro" id="IPR029062">
    <property type="entry name" value="Class_I_gatase-like"/>
</dbReference>
<comment type="catalytic activity">
    <reaction evidence="10 12">
        <text>5-[(5-phospho-1-deoxy-D-ribulos-1-ylimino)methylamino]-1-(5-phospho-beta-D-ribosyl)imidazole-4-carboxamide + L-glutamine = D-erythro-1-(imidazol-4-yl)glycerol 3-phosphate + 5-amino-1-(5-phospho-beta-D-ribosyl)imidazole-4-carboxamide + L-glutamate + H(+)</text>
        <dbReference type="Rhea" id="RHEA:24793"/>
        <dbReference type="ChEBI" id="CHEBI:15378"/>
        <dbReference type="ChEBI" id="CHEBI:29985"/>
        <dbReference type="ChEBI" id="CHEBI:58278"/>
        <dbReference type="ChEBI" id="CHEBI:58359"/>
        <dbReference type="ChEBI" id="CHEBI:58475"/>
        <dbReference type="ChEBI" id="CHEBI:58525"/>
        <dbReference type="EC" id="4.3.2.10"/>
    </reaction>
</comment>
<reference evidence="16" key="1">
    <citation type="submission" date="2017-04" db="EMBL/GenBank/DDBJ databases">
        <authorList>
            <person name="Varghese N."/>
            <person name="Submissions S."/>
        </authorList>
    </citation>
    <scope>NUCLEOTIDE SEQUENCE [LARGE SCALE GENOMIC DNA]</scope>
    <source>
        <strain evidence="16">RKEM611</strain>
    </source>
</reference>
<feature type="active site" description="Nucleophile" evidence="12 13">
    <location>
        <position position="76"/>
    </location>
</feature>
<organism evidence="15 16">
    <name type="scientific">Pseudobacteriovorax antillogorgiicola</name>
    <dbReference type="NCBI Taxonomy" id="1513793"/>
    <lineage>
        <taxon>Bacteria</taxon>
        <taxon>Pseudomonadati</taxon>
        <taxon>Bdellovibrionota</taxon>
        <taxon>Oligoflexia</taxon>
        <taxon>Oligoflexales</taxon>
        <taxon>Pseudobacteriovoracaceae</taxon>
        <taxon>Pseudobacteriovorax</taxon>
    </lineage>
</organism>
<keyword evidence="4 12" id="KW-0963">Cytoplasm</keyword>
<evidence type="ECO:0000259" key="14">
    <source>
        <dbReference type="Pfam" id="PF00117"/>
    </source>
</evidence>
<dbReference type="NCBIfam" id="TIGR01855">
    <property type="entry name" value="IMP_synth_hisH"/>
    <property type="match status" value="1"/>
</dbReference>
<dbReference type="InterPro" id="IPR010139">
    <property type="entry name" value="Imidazole-glycPsynth_HisH"/>
</dbReference>
<evidence type="ECO:0000256" key="7">
    <source>
        <dbReference type="ARBA" id="ARBA00022962"/>
    </source>
</evidence>
<evidence type="ECO:0000256" key="12">
    <source>
        <dbReference type="HAMAP-Rule" id="MF_00278"/>
    </source>
</evidence>
<evidence type="ECO:0000313" key="15">
    <source>
        <dbReference type="EMBL" id="SMF78294.1"/>
    </source>
</evidence>
<dbReference type="PANTHER" id="PTHR42701">
    <property type="entry name" value="IMIDAZOLE GLYCEROL PHOSPHATE SYNTHASE SUBUNIT HISH"/>
    <property type="match status" value="1"/>
</dbReference>
<evidence type="ECO:0000256" key="1">
    <source>
        <dbReference type="ARBA" id="ARBA00004496"/>
    </source>
</evidence>
<name>A0A1Y6CVS6_9BACT</name>
<comment type="pathway">
    <text evidence="2 12">Amino-acid biosynthesis; L-histidine biosynthesis; L-histidine from 5-phospho-alpha-D-ribose 1-diphosphate: step 5/9.</text>
</comment>
<keyword evidence="7 12" id="KW-0315">Glutamine amidotransferase</keyword>
<comment type="subcellular location">
    <subcellularLocation>
        <location evidence="1 12">Cytoplasm</location>
    </subcellularLocation>
</comment>
<dbReference type="EC" id="3.5.1.2" evidence="12"/>
<protein>
    <recommendedName>
        <fullName evidence="12">Imidazole glycerol phosphate synthase subunit HisH</fullName>
        <ecNumber evidence="12">4.3.2.10</ecNumber>
    </recommendedName>
    <alternativeName>
        <fullName evidence="12">IGP synthase glutaminase subunit</fullName>
        <ecNumber evidence="12">3.5.1.2</ecNumber>
    </alternativeName>
    <alternativeName>
        <fullName evidence="12">IGP synthase subunit HisH</fullName>
    </alternativeName>
    <alternativeName>
        <fullName evidence="12">ImGP synthase subunit HisH</fullName>
        <shortName evidence="12">IGPS subunit HisH</shortName>
    </alternativeName>
</protein>
<comment type="catalytic activity">
    <reaction evidence="11 12">
        <text>L-glutamine + H2O = L-glutamate + NH4(+)</text>
        <dbReference type="Rhea" id="RHEA:15889"/>
        <dbReference type="ChEBI" id="CHEBI:15377"/>
        <dbReference type="ChEBI" id="CHEBI:28938"/>
        <dbReference type="ChEBI" id="CHEBI:29985"/>
        <dbReference type="ChEBI" id="CHEBI:58359"/>
        <dbReference type="EC" id="3.5.1.2"/>
    </reaction>
</comment>
<evidence type="ECO:0000256" key="10">
    <source>
        <dbReference type="ARBA" id="ARBA00047838"/>
    </source>
</evidence>
<evidence type="ECO:0000256" key="3">
    <source>
        <dbReference type="ARBA" id="ARBA00011152"/>
    </source>
</evidence>
<dbReference type="InterPro" id="IPR017926">
    <property type="entry name" value="GATASE"/>
</dbReference>
<dbReference type="PROSITE" id="PS51273">
    <property type="entry name" value="GATASE_TYPE_1"/>
    <property type="match status" value="1"/>
</dbReference>
<keyword evidence="5 12" id="KW-0028">Amino-acid biosynthesis</keyword>
<evidence type="ECO:0000256" key="9">
    <source>
        <dbReference type="ARBA" id="ARBA00023239"/>
    </source>
</evidence>
<sequence length="195" mass="21189">MIAIVNTGGSNLSSVSNAIDRLDCPWIITQDPDIILKAEKVLLPGVGAARASMDKIIKAELSEMLPRLTQPTLGICLGMQLLFEGSDEGQTACLGMIPGRVTAIPRNEGLTLPHMGWNRLSFKSDSALLKNVEEGSFVYFVHSFQGPINQYTKAATHYGVEIPALVEKDNFFGAQFHPEKSAAIGQTMLRNFIAL</sequence>
<feature type="active site" evidence="12 13">
    <location>
        <position position="179"/>
    </location>
</feature>
<evidence type="ECO:0000256" key="11">
    <source>
        <dbReference type="ARBA" id="ARBA00049534"/>
    </source>
</evidence>
<dbReference type="CDD" id="cd01748">
    <property type="entry name" value="GATase1_IGP_Synthase"/>
    <property type="match status" value="1"/>
</dbReference>
<accession>A0A1Y6CVS6</accession>
<evidence type="ECO:0000256" key="13">
    <source>
        <dbReference type="PIRSR" id="PIRSR000495-1"/>
    </source>
</evidence>
<dbReference type="HAMAP" id="MF_00278">
    <property type="entry name" value="HisH"/>
    <property type="match status" value="1"/>
</dbReference>
<dbReference type="Gene3D" id="3.40.50.880">
    <property type="match status" value="1"/>
</dbReference>
<dbReference type="GO" id="GO:0016829">
    <property type="term" value="F:lyase activity"/>
    <property type="evidence" value="ECO:0007669"/>
    <property type="project" value="UniProtKB-KW"/>
</dbReference>
<gene>
    <name evidence="12" type="primary">hisH</name>
    <name evidence="15" type="ORF">SAMN06296036_13246</name>
</gene>
<keyword evidence="9 12" id="KW-0456">Lyase</keyword>
<evidence type="ECO:0000256" key="8">
    <source>
        <dbReference type="ARBA" id="ARBA00023102"/>
    </source>
</evidence>
<dbReference type="UniPathway" id="UPA00031">
    <property type="reaction ID" value="UER00010"/>
</dbReference>
<evidence type="ECO:0000256" key="5">
    <source>
        <dbReference type="ARBA" id="ARBA00022605"/>
    </source>
</evidence>
<dbReference type="FunFam" id="3.40.50.880:FF:000009">
    <property type="entry name" value="Imidazole glycerol phosphate synthase subunit HisH"/>
    <property type="match status" value="1"/>
</dbReference>
<dbReference type="GO" id="GO:0004359">
    <property type="term" value="F:glutaminase activity"/>
    <property type="evidence" value="ECO:0007669"/>
    <property type="project" value="UniProtKB-EC"/>
</dbReference>
<evidence type="ECO:0000256" key="6">
    <source>
        <dbReference type="ARBA" id="ARBA00022801"/>
    </source>
</evidence>
<dbReference type="GO" id="GO:0000105">
    <property type="term" value="P:L-histidine biosynthetic process"/>
    <property type="evidence" value="ECO:0007669"/>
    <property type="project" value="UniProtKB-UniRule"/>
</dbReference>
<comment type="subunit">
    <text evidence="3 12">Heterodimer of HisH and HisF.</text>
</comment>
<evidence type="ECO:0000313" key="16">
    <source>
        <dbReference type="Proteomes" id="UP000192907"/>
    </source>
</evidence>
<keyword evidence="16" id="KW-1185">Reference proteome</keyword>
<dbReference type="GO" id="GO:0005737">
    <property type="term" value="C:cytoplasm"/>
    <property type="evidence" value="ECO:0007669"/>
    <property type="project" value="UniProtKB-SubCell"/>
</dbReference>
<dbReference type="AlphaFoldDB" id="A0A1Y6CVS6"/>
<dbReference type="RefSeq" id="WP_132325350.1">
    <property type="nucleotide sequence ID" value="NZ_FWZT01000032.1"/>
</dbReference>
<dbReference type="EC" id="4.3.2.10" evidence="12"/>
<dbReference type="PIRSF" id="PIRSF000495">
    <property type="entry name" value="Amidotransf_hisH"/>
    <property type="match status" value="1"/>
</dbReference>
<dbReference type="Pfam" id="PF00117">
    <property type="entry name" value="GATase"/>
    <property type="match status" value="1"/>
</dbReference>
<dbReference type="GO" id="GO:0000107">
    <property type="term" value="F:imidazoleglycerol-phosphate synthase activity"/>
    <property type="evidence" value="ECO:0007669"/>
    <property type="project" value="UniProtKB-UniRule"/>
</dbReference>
<dbReference type="Proteomes" id="UP000192907">
    <property type="component" value="Unassembled WGS sequence"/>
</dbReference>
<comment type="function">
    <text evidence="12">IGPS catalyzes the conversion of PRFAR and glutamine to IGP, AICAR and glutamate. The HisH subunit catalyzes the hydrolysis of glutamine to glutamate and ammonia as part of the synthesis of IGP and AICAR. The resulting ammonia molecule is channeled to the active site of HisF.</text>
</comment>
<dbReference type="PANTHER" id="PTHR42701:SF1">
    <property type="entry name" value="IMIDAZOLE GLYCEROL PHOSPHATE SYNTHASE SUBUNIT HISH"/>
    <property type="match status" value="1"/>
</dbReference>
<feature type="active site" evidence="12 13">
    <location>
        <position position="177"/>
    </location>
</feature>
<keyword evidence="6 12" id="KW-0378">Hydrolase</keyword>
<keyword evidence="8 12" id="KW-0368">Histidine biosynthesis</keyword>
<evidence type="ECO:0000256" key="2">
    <source>
        <dbReference type="ARBA" id="ARBA00005091"/>
    </source>
</evidence>
<evidence type="ECO:0000256" key="4">
    <source>
        <dbReference type="ARBA" id="ARBA00022490"/>
    </source>
</evidence>
<dbReference type="STRING" id="1513793.SAMN06296036_13246"/>
<proteinExistence type="inferred from homology"/>
<feature type="domain" description="Glutamine amidotransferase" evidence="14">
    <location>
        <begin position="5"/>
        <end position="193"/>
    </location>
</feature>
<dbReference type="EMBL" id="FWZT01000032">
    <property type="protein sequence ID" value="SMF78294.1"/>
    <property type="molecule type" value="Genomic_DNA"/>
</dbReference>
<dbReference type="OrthoDB" id="9807749at2"/>